<dbReference type="PANTHER" id="PTHR46254:SF7">
    <property type="entry name" value="PI4-KINASE N-TERMINAL DOMAIN-CONTAINING PROTEIN"/>
    <property type="match status" value="1"/>
</dbReference>
<dbReference type="VEuPathDB" id="HostDB:ENSMMUG00000064669"/>
<dbReference type="Bgee" id="ENSMMUG00000064669">
    <property type="expression patterns" value="Expressed in lung and 8 other cell types or tissues"/>
</dbReference>
<evidence type="ECO:0000313" key="2">
    <source>
        <dbReference type="Proteomes" id="UP000006718"/>
    </source>
</evidence>
<dbReference type="GeneTree" id="ENSGT00940000161627"/>
<dbReference type="PRINTS" id="PR02045">
    <property type="entry name" value="F138DOMAIN"/>
</dbReference>
<dbReference type="InParanoid" id="A0A5F8ATY7"/>
<reference evidence="2" key="1">
    <citation type="journal article" date="2007" name="Science">
        <title>Evolutionary and biomedical insights from the rhesus macaque genome.</title>
        <authorList>
            <person name="Gibbs R.A."/>
            <person name="Rogers J."/>
            <person name="Katze M.G."/>
            <person name="Bumgarner R."/>
            <person name="Weinstock G.M."/>
            <person name="Mardis E.R."/>
            <person name="Remington K.A."/>
            <person name="Strausberg R.L."/>
            <person name="Venter J.C."/>
            <person name="Wilson R.K."/>
            <person name="Batzer M.A."/>
            <person name="Bustamante C.D."/>
            <person name="Eichler E.E."/>
            <person name="Hahn M.W."/>
            <person name="Hardison R.C."/>
            <person name="Makova K.D."/>
            <person name="Miller W."/>
            <person name="Milosavljevic A."/>
            <person name="Palermo R.E."/>
            <person name="Siepel A."/>
            <person name="Sikela J.M."/>
            <person name="Attaway T."/>
            <person name="Bell S."/>
            <person name="Bernard K.E."/>
            <person name="Buhay C.J."/>
            <person name="Chandrabose M.N."/>
            <person name="Dao M."/>
            <person name="Davis C."/>
            <person name="Delehaunty K.D."/>
            <person name="Ding Y."/>
            <person name="Dinh H.H."/>
            <person name="Dugan-Rocha S."/>
            <person name="Fulton L.A."/>
            <person name="Gabisi R.A."/>
            <person name="Garner T.T."/>
            <person name="Godfrey J."/>
            <person name="Hawes A.C."/>
            <person name="Hernandez J."/>
            <person name="Hines S."/>
            <person name="Holder M."/>
            <person name="Hume J."/>
            <person name="Jhangiani S.N."/>
            <person name="Joshi V."/>
            <person name="Khan Z.M."/>
            <person name="Kirkness E.F."/>
            <person name="Cree A."/>
            <person name="Fowler R.G."/>
            <person name="Lee S."/>
            <person name="Lewis L.R."/>
            <person name="Li Z."/>
            <person name="Liu Y.-S."/>
            <person name="Moore S.M."/>
            <person name="Muzny D."/>
            <person name="Nazareth L.V."/>
            <person name="Ngo D.N."/>
            <person name="Okwuonu G.O."/>
            <person name="Pai G."/>
            <person name="Parker D."/>
            <person name="Paul H.A."/>
            <person name="Pfannkoch C."/>
            <person name="Pohl C.S."/>
            <person name="Rogers Y.-H.C."/>
            <person name="Ruiz S.J."/>
            <person name="Sabo A."/>
            <person name="Santibanez J."/>
            <person name="Schneider B.W."/>
            <person name="Smith S.M."/>
            <person name="Sodergren E."/>
            <person name="Svatek A.F."/>
            <person name="Utterback T.R."/>
            <person name="Vattathil S."/>
            <person name="Warren W."/>
            <person name="White C.S."/>
            <person name="Chinwalla A.T."/>
            <person name="Feng Y."/>
            <person name="Halpern A.L."/>
            <person name="Hillier L.W."/>
            <person name="Huang X."/>
            <person name="Minx P."/>
            <person name="Nelson J.O."/>
            <person name="Pepin K.H."/>
            <person name="Qin X."/>
            <person name="Sutton G.G."/>
            <person name="Venter E."/>
            <person name="Walenz B.P."/>
            <person name="Wallis J.W."/>
            <person name="Worley K.C."/>
            <person name="Yang S.-P."/>
            <person name="Jones S.M."/>
            <person name="Marra M.A."/>
            <person name="Rocchi M."/>
            <person name="Schein J.E."/>
            <person name="Baertsch R."/>
            <person name="Clarke L."/>
            <person name="Csuros M."/>
            <person name="Glasscock J."/>
            <person name="Harris R.A."/>
            <person name="Havlak P."/>
            <person name="Jackson A.R."/>
            <person name="Jiang H."/>
            <person name="Liu Y."/>
            <person name="Messina D.N."/>
            <person name="Shen Y."/>
            <person name="Song H.X.-Z."/>
            <person name="Wylie T."/>
            <person name="Zhang L."/>
            <person name="Birney E."/>
            <person name="Han K."/>
            <person name="Konkel M.K."/>
            <person name="Lee J."/>
            <person name="Smit A.F.A."/>
            <person name="Ullmer B."/>
            <person name="Wang H."/>
            <person name="Xing J."/>
            <person name="Burhans R."/>
            <person name="Cheng Z."/>
            <person name="Karro J.E."/>
            <person name="Ma J."/>
            <person name="Raney B."/>
            <person name="She X."/>
            <person name="Cox M.J."/>
            <person name="Demuth J.P."/>
            <person name="Dumas L.J."/>
            <person name="Han S.-G."/>
            <person name="Hopkins J."/>
            <person name="Karimpour-Fard A."/>
            <person name="Kim Y.H."/>
            <person name="Pollack J.R."/>
            <person name="Vinar T."/>
            <person name="Addo-Quaye C."/>
            <person name="Degenhardt J."/>
            <person name="Denby A."/>
            <person name="Hubisz M.J."/>
            <person name="Indap A."/>
            <person name="Kosiol C."/>
            <person name="Lahn B.T."/>
            <person name="Lawson H.A."/>
            <person name="Marklein A."/>
            <person name="Nielsen R."/>
            <person name="Vallender E.J."/>
            <person name="Clark A.G."/>
            <person name="Ferguson B."/>
            <person name="Hernandez R.D."/>
            <person name="Hirani K."/>
            <person name="Kehrer-Sawatzki H."/>
            <person name="Kolb J."/>
            <person name="Patil S."/>
            <person name="Pu L.-L."/>
            <person name="Ren Y."/>
            <person name="Smith D.G."/>
            <person name="Wheeler D.A."/>
            <person name="Schenck I."/>
            <person name="Ball E.V."/>
            <person name="Chen R."/>
            <person name="Cooper D.N."/>
            <person name="Giardine B."/>
            <person name="Hsu F."/>
            <person name="Kent W.J."/>
            <person name="Lesk A."/>
            <person name="Nelson D.L."/>
            <person name="O'brien W.E."/>
            <person name="Pruefer K."/>
            <person name="Stenson P.D."/>
            <person name="Wallace J.C."/>
            <person name="Ke H."/>
            <person name="Liu X.-M."/>
            <person name="Wang P."/>
            <person name="Xiang A.P."/>
            <person name="Yang F."/>
            <person name="Barber G.P."/>
            <person name="Haussler D."/>
            <person name="Karolchik D."/>
            <person name="Kern A.D."/>
            <person name="Kuhn R.M."/>
            <person name="Smith K.E."/>
            <person name="Zwieg A.S."/>
        </authorList>
    </citation>
    <scope>NUCLEOTIDE SEQUENCE [LARGE SCALE GENOMIC DNA]</scope>
    <source>
        <strain evidence="2">17573</strain>
    </source>
</reference>
<evidence type="ECO:0000313" key="1">
    <source>
        <dbReference type="Ensembl" id="ENSMMUP00000080573.1"/>
    </source>
</evidence>
<sequence length="121" mass="13339">MGFCHVGQAGLELLALSDPPASASQRVGITGMSHRARPQAQTVFFLFFEMESCSVAQAGVQWCNLGSLQPLPPGVKRFSGPSFLSSWDYGHQPPWPANFCNFSRDRVLPCWPGWSRTPDLK</sequence>
<dbReference type="PANTHER" id="PTHR46254">
    <property type="entry name" value="PROTEIN GVQW1-RELATED"/>
    <property type="match status" value="1"/>
</dbReference>
<reference evidence="1" key="3">
    <citation type="submission" date="2025-08" db="UniProtKB">
        <authorList>
            <consortium name="Ensembl"/>
        </authorList>
    </citation>
    <scope>IDENTIFICATION</scope>
    <source>
        <strain evidence="1">17573</strain>
    </source>
</reference>
<keyword evidence="2" id="KW-1185">Reference proteome</keyword>
<reference evidence="1" key="2">
    <citation type="submission" date="2019-01" db="EMBL/GenBank/DDBJ databases">
        <authorList>
            <person name="Graves T."/>
            <person name="Eichler E.E."/>
            <person name="Wilson R.K."/>
        </authorList>
    </citation>
    <scope>NUCLEOTIDE SEQUENCE [LARGE SCALE GENOMIC DNA]</scope>
    <source>
        <strain evidence="1">17573</strain>
    </source>
</reference>
<dbReference type="AlphaFoldDB" id="A0A5F8ATY7"/>
<name>A0A5F8ATY7_MACMU</name>
<reference evidence="1" key="4">
    <citation type="submission" date="2025-09" db="UniProtKB">
        <authorList>
            <consortium name="Ensembl"/>
        </authorList>
    </citation>
    <scope>IDENTIFICATION</scope>
    <source>
        <strain evidence="1">17573</strain>
    </source>
</reference>
<proteinExistence type="predicted"/>
<dbReference type="Proteomes" id="UP000006718">
    <property type="component" value="Chromosome 15"/>
</dbReference>
<protein>
    <submittedName>
        <fullName evidence="1">Uncharacterized protein</fullName>
    </submittedName>
</protein>
<dbReference type="Ensembl" id="ENSMMUT00000092143.1">
    <property type="protein sequence ID" value="ENSMMUP00000080573.1"/>
    <property type="gene ID" value="ENSMMUG00000064669.1"/>
</dbReference>
<accession>A0A5F8ATY7</accession>
<organism evidence="1 2">
    <name type="scientific">Macaca mulatta</name>
    <name type="common">Rhesus macaque</name>
    <dbReference type="NCBI Taxonomy" id="9544"/>
    <lineage>
        <taxon>Eukaryota</taxon>
        <taxon>Metazoa</taxon>
        <taxon>Chordata</taxon>
        <taxon>Craniata</taxon>
        <taxon>Vertebrata</taxon>
        <taxon>Euteleostomi</taxon>
        <taxon>Mammalia</taxon>
        <taxon>Eutheria</taxon>
        <taxon>Euarchontoglires</taxon>
        <taxon>Primates</taxon>
        <taxon>Haplorrhini</taxon>
        <taxon>Catarrhini</taxon>
        <taxon>Cercopithecidae</taxon>
        <taxon>Cercopithecinae</taxon>
        <taxon>Macaca</taxon>
    </lineage>
</organism>